<dbReference type="Proteomes" id="UP000030676">
    <property type="component" value="Unassembled WGS sequence"/>
</dbReference>
<dbReference type="HOGENOM" id="CLU_3351182_0_0_1"/>
<name>X0GZV2_FUSOX</name>
<dbReference type="AlphaFoldDB" id="X0GZV2"/>
<gene>
    <name evidence="1" type="ORF">FOPG_18381</name>
</gene>
<accession>X0GZV2</accession>
<sequence length="37" mass="4127">MAPNTPQIAHLPHPTPSKTRLPISLVWLPVSVRMVQI</sequence>
<dbReference type="EMBL" id="JH659156">
    <property type="protein sequence ID" value="EXL65390.1"/>
    <property type="molecule type" value="Genomic_DNA"/>
</dbReference>
<evidence type="ECO:0000313" key="1">
    <source>
        <dbReference type="EMBL" id="EXL65390.1"/>
    </source>
</evidence>
<reference evidence="1" key="1">
    <citation type="submission" date="2011-11" db="EMBL/GenBank/DDBJ databases">
        <title>The Genome Sequence of Fusarium oxysporum PHW808.</title>
        <authorList>
            <consortium name="The Broad Institute Genome Sequencing Platform"/>
            <person name="Ma L.-J."/>
            <person name="Gale L.R."/>
            <person name="Schwartz D.C."/>
            <person name="Zhou S."/>
            <person name="Corby-Kistler H."/>
            <person name="Young S.K."/>
            <person name="Zeng Q."/>
            <person name="Gargeya S."/>
            <person name="Fitzgerald M."/>
            <person name="Haas B."/>
            <person name="Abouelleil A."/>
            <person name="Alvarado L."/>
            <person name="Arachchi H.M."/>
            <person name="Berlin A."/>
            <person name="Brown A."/>
            <person name="Chapman S.B."/>
            <person name="Chen Z."/>
            <person name="Dunbar C."/>
            <person name="Freedman E."/>
            <person name="Gearin G."/>
            <person name="Goldberg J."/>
            <person name="Griggs A."/>
            <person name="Gujja S."/>
            <person name="Heiman D."/>
            <person name="Howarth C."/>
            <person name="Larson L."/>
            <person name="Lui A."/>
            <person name="MacDonald P.J.P."/>
            <person name="Montmayeur A."/>
            <person name="Murphy C."/>
            <person name="Neiman D."/>
            <person name="Pearson M."/>
            <person name="Priest M."/>
            <person name="Roberts A."/>
            <person name="Saif S."/>
            <person name="Shea T."/>
            <person name="Shenoy N."/>
            <person name="Sisk P."/>
            <person name="Stolte C."/>
            <person name="Sykes S."/>
            <person name="Wortman J."/>
            <person name="Nusbaum C."/>
            <person name="Birren B."/>
        </authorList>
    </citation>
    <scope>NUCLEOTIDE SEQUENCE [LARGE SCALE GENOMIC DNA]</scope>
    <source>
        <strain evidence="1">54008</strain>
    </source>
</reference>
<proteinExistence type="predicted"/>
<reference evidence="1" key="2">
    <citation type="submission" date="2012-05" db="EMBL/GenBank/DDBJ databases">
        <title>The Genome Annotation of Fusarium oxysporum PHW808.</title>
        <authorList>
            <consortium name="The Broad Institute Genomics Platform"/>
            <person name="Ma L.-J."/>
            <person name="Corby-Kistler H."/>
            <person name="Broz K."/>
            <person name="Gale L.R."/>
            <person name="Jonkers W."/>
            <person name="O'Donnell K."/>
            <person name="Ploetz R."/>
            <person name="Steinberg C."/>
            <person name="Schwartz D.C."/>
            <person name="VanEtten H."/>
            <person name="Zhou S."/>
            <person name="Young S.K."/>
            <person name="Zeng Q."/>
            <person name="Gargeya S."/>
            <person name="Fitzgerald M."/>
            <person name="Abouelleil A."/>
            <person name="Alvarado L."/>
            <person name="Chapman S.B."/>
            <person name="Gainer-Dewar J."/>
            <person name="Goldberg J."/>
            <person name="Griggs A."/>
            <person name="Gujja S."/>
            <person name="Hansen M."/>
            <person name="Howarth C."/>
            <person name="Imamovic A."/>
            <person name="Ireland A."/>
            <person name="Larimer J."/>
            <person name="McCowan C."/>
            <person name="Murphy C."/>
            <person name="Pearson M."/>
            <person name="Poon T.W."/>
            <person name="Priest M."/>
            <person name="Roberts A."/>
            <person name="Saif S."/>
            <person name="Shea T."/>
            <person name="Sykes S."/>
            <person name="Wortman J."/>
            <person name="Nusbaum C."/>
            <person name="Birren B."/>
        </authorList>
    </citation>
    <scope>NUCLEOTIDE SEQUENCE</scope>
    <source>
        <strain evidence="1">54008</strain>
    </source>
</reference>
<organism evidence="1">
    <name type="scientific">Fusarium oxysporum f. sp. conglutinans race 2 54008</name>
    <dbReference type="NCBI Taxonomy" id="1089457"/>
    <lineage>
        <taxon>Eukaryota</taxon>
        <taxon>Fungi</taxon>
        <taxon>Dikarya</taxon>
        <taxon>Ascomycota</taxon>
        <taxon>Pezizomycotina</taxon>
        <taxon>Sordariomycetes</taxon>
        <taxon>Hypocreomycetidae</taxon>
        <taxon>Hypocreales</taxon>
        <taxon>Nectriaceae</taxon>
        <taxon>Fusarium</taxon>
        <taxon>Fusarium oxysporum species complex</taxon>
    </lineage>
</organism>
<protein>
    <submittedName>
        <fullName evidence="1">Uncharacterized protein</fullName>
    </submittedName>
</protein>